<dbReference type="EMBL" id="SRPG01000038">
    <property type="protein sequence ID" value="TGN67161.1"/>
    <property type="molecule type" value="Genomic_DNA"/>
</dbReference>
<accession>A0A4Z1CQ92</accession>
<dbReference type="AlphaFoldDB" id="A0A4Z1CQ92"/>
<feature type="region of interest" description="Disordered" evidence="1">
    <location>
        <begin position="1"/>
        <end position="40"/>
    </location>
</feature>
<evidence type="ECO:0000313" key="3">
    <source>
        <dbReference type="Proteomes" id="UP000297972"/>
    </source>
</evidence>
<comment type="caution">
    <text evidence="2">The sequence shown here is derived from an EMBL/GenBank/DDBJ whole genome shotgun (WGS) entry which is preliminary data.</text>
</comment>
<organism evidence="2 3">
    <name type="scientific">Paracoccus liaowanqingii</name>
    <dbReference type="NCBI Taxonomy" id="2560053"/>
    <lineage>
        <taxon>Bacteria</taxon>
        <taxon>Pseudomonadati</taxon>
        <taxon>Pseudomonadota</taxon>
        <taxon>Alphaproteobacteria</taxon>
        <taxon>Rhodobacterales</taxon>
        <taxon>Paracoccaceae</taxon>
        <taxon>Paracoccus</taxon>
    </lineage>
</organism>
<name>A0A4Z1CQ92_9RHOB</name>
<evidence type="ECO:0000313" key="2">
    <source>
        <dbReference type="EMBL" id="TGN67161.1"/>
    </source>
</evidence>
<feature type="compositionally biased region" description="Basic and acidic residues" evidence="1">
    <location>
        <begin position="19"/>
        <end position="37"/>
    </location>
</feature>
<proteinExistence type="predicted"/>
<evidence type="ECO:0000256" key="1">
    <source>
        <dbReference type="SAM" id="MobiDB-lite"/>
    </source>
</evidence>
<dbReference type="Proteomes" id="UP000297972">
    <property type="component" value="Unassembled WGS sequence"/>
</dbReference>
<protein>
    <submittedName>
        <fullName evidence="2">Uncharacterized protein</fullName>
    </submittedName>
</protein>
<reference evidence="2 3" key="1">
    <citation type="submission" date="2019-03" db="EMBL/GenBank/DDBJ databases">
        <authorList>
            <person name="Li J."/>
        </authorList>
    </citation>
    <scope>NUCLEOTIDE SEQUENCE [LARGE SCALE GENOMIC DNA]</scope>
    <source>
        <strain evidence="2 3">3058</strain>
    </source>
</reference>
<sequence>MGTDPATGWRNTGGPDDTQAGREDAPDEKPTVLKSDSRQTNWRRANLSKYRAHLAVQRALMSGQLQKQPCEVCGVRVVDAHHDRYDQPLDVRWLCRTHHVKLHFYGEDMFPIGGMSSKQD</sequence>
<keyword evidence="3" id="KW-1185">Reference proteome</keyword>
<dbReference type="OrthoDB" id="8278054at2"/>
<gene>
    <name evidence="2" type="ORF">E4L95_05930</name>
</gene>